<dbReference type="SUPFAM" id="SSF111126">
    <property type="entry name" value="Ligand-binding domain in the NO signalling and Golgi transport"/>
    <property type="match status" value="1"/>
</dbReference>
<dbReference type="SMART" id="SM00989">
    <property type="entry name" value="V4R"/>
    <property type="match status" value="1"/>
</dbReference>
<evidence type="ECO:0000313" key="2">
    <source>
        <dbReference type="EMBL" id="RWX73397.1"/>
    </source>
</evidence>
<dbReference type="InterPro" id="IPR024096">
    <property type="entry name" value="NO_sig/Golgi_transp_ligand-bd"/>
</dbReference>
<accession>A0A3S3VFF3</accession>
<dbReference type="Gene3D" id="3.30.1380.20">
    <property type="entry name" value="Trafficking protein particle complex subunit 3"/>
    <property type="match status" value="1"/>
</dbReference>
<protein>
    <recommendedName>
        <fullName evidence="1">4-vinyl reductase 4VR domain-containing protein</fullName>
    </recommendedName>
</protein>
<dbReference type="InterPro" id="IPR004096">
    <property type="entry name" value="V4R"/>
</dbReference>
<reference evidence="2 3" key="1">
    <citation type="submission" date="2018-12" db="EMBL/GenBank/DDBJ databases">
        <title>The complete genome of the methanogenic archaea of the candidate phylum Verstraetearchaeota, obtained from the metagenome of underground thermal water.</title>
        <authorList>
            <person name="Kadnikov V.V."/>
            <person name="Mardanov A.V."/>
            <person name="Beletsky A.V."/>
            <person name="Karnachuk O.V."/>
            <person name="Ravin N.V."/>
        </authorList>
    </citation>
    <scope>NUCLEOTIDE SEQUENCE [LARGE SCALE GENOMIC DNA]</scope>
    <source>
        <strain evidence="2">Ch88</strain>
    </source>
</reference>
<dbReference type="PANTHER" id="PTHR35090">
    <property type="entry name" value="DNA-DIRECTED RNA POLYMERASE SUBUNIT I"/>
    <property type="match status" value="1"/>
</dbReference>
<proteinExistence type="predicted"/>
<evidence type="ECO:0000313" key="3">
    <source>
        <dbReference type="Proteomes" id="UP000288215"/>
    </source>
</evidence>
<organism evidence="2 3">
    <name type="scientific">Methanosuratincola subterraneus</name>
    <dbReference type="NCBI Taxonomy" id="2593994"/>
    <lineage>
        <taxon>Archaea</taxon>
        <taxon>Thermoproteota</taxon>
        <taxon>Methanosuratincolia</taxon>
        <taxon>Candidatus Methanomethylicales</taxon>
        <taxon>Candidatus Methanomethylicaceae</taxon>
        <taxon>Candidatus Methanosuratincola (ex Vanwonterghem et al. 2016)</taxon>
    </lineage>
</organism>
<dbReference type="PANTHER" id="PTHR35090:SF2">
    <property type="entry name" value="ARSR FAMILY TRANSCRIPTIONAL REGULATOR"/>
    <property type="match status" value="1"/>
</dbReference>
<feature type="domain" description="4-vinyl reductase 4VR" evidence="1">
    <location>
        <begin position="19"/>
        <end position="81"/>
    </location>
</feature>
<sequence length="82" mass="9144">MLVVLIFILCIIAFLFIKCGKIAVHDSFECEGAKVTGQPYGALVRGMIAGIFAEVFGKPFQVEETECIAKDDKRCVFEIRQK</sequence>
<evidence type="ECO:0000259" key="1">
    <source>
        <dbReference type="SMART" id="SM00989"/>
    </source>
</evidence>
<dbReference type="EMBL" id="RXGA01000003">
    <property type="protein sequence ID" value="RWX73397.1"/>
    <property type="molecule type" value="Genomic_DNA"/>
</dbReference>
<name>A0A3S3VFF3_METS7</name>
<dbReference type="Proteomes" id="UP000288215">
    <property type="component" value="Unassembled WGS sequence"/>
</dbReference>
<gene>
    <name evidence="2" type="ORF">Metus_1371</name>
</gene>
<comment type="caution">
    <text evidence="2">The sequence shown here is derived from an EMBL/GenBank/DDBJ whole genome shotgun (WGS) entry which is preliminary data.</text>
</comment>
<dbReference type="Pfam" id="PF02830">
    <property type="entry name" value="V4R"/>
    <property type="match status" value="1"/>
</dbReference>
<dbReference type="AlphaFoldDB" id="A0A3S3VFF3"/>